<feature type="region of interest" description="Disordered" evidence="1">
    <location>
        <begin position="29"/>
        <end position="50"/>
    </location>
</feature>
<feature type="chain" id="PRO_5011453292" evidence="2">
    <location>
        <begin position="28"/>
        <end position="244"/>
    </location>
</feature>
<keyword evidence="4" id="KW-1185">Reference proteome</keyword>
<reference evidence="4" key="1">
    <citation type="submission" date="2016-10" db="EMBL/GenBank/DDBJ databases">
        <authorList>
            <person name="Varghese N."/>
            <person name="Submissions S."/>
        </authorList>
    </citation>
    <scope>NUCLEOTIDE SEQUENCE [LARGE SCALE GENOMIC DNA]</scope>
    <source>
        <strain evidence="4">CGMCC 1.6474</strain>
    </source>
</reference>
<dbReference type="STRING" id="414703.SAMN04488125_10651"/>
<dbReference type="AlphaFoldDB" id="A0A1I4DMT0"/>
<keyword evidence="2" id="KW-0732">Signal</keyword>
<dbReference type="RefSeq" id="WP_091944659.1">
    <property type="nucleotide sequence ID" value="NZ_FOSV01000006.1"/>
</dbReference>
<evidence type="ECO:0000313" key="4">
    <source>
        <dbReference type="Proteomes" id="UP000198804"/>
    </source>
</evidence>
<sequence length="244" mass="26482">MNRKLLLAALAAASLTTVSLAVTAVQAAPDTPAPTPVATDAGKGAPDAGDLLFERPQLKNTAPGSTITYDYLRRSGIVRGPYGPPLNDEIKFTIEPGKSAESRDVRVQMFSGANRVPAGPFIDMPGNPVLSLFLENHLKGLAGLLEANPRYLKNAIRKGMREKAKVTPTEVEYKGRKVEGWRVEMQPFLGDPLTDRMRGFDNLTYTFVTSPEVPGEIVSIRASATKPDGGELLEERLDYDQKDS</sequence>
<evidence type="ECO:0000256" key="2">
    <source>
        <dbReference type="SAM" id="SignalP"/>
    </source>
</evidence>
<dbReference type="OrthoDB" id="5801444at2"/>
<feature type="compositionally biased region" description="Low complexity" evidence="1">
    <location>
        <begin position="29"/>
        <end position="41"/>
    </location>
</feature>
<organism evidence="3 4">
    <name type="scientific">Methylorubrum salsuginis</name>
    <dbReference type="NCBI Taxonomy" id="414703"/>
    <lineage>
        <taxon>Bacteria</taxon>
        <taxon>Pseudomonadati</taxon>
        <taxon>Pseudomonadota</taxon>
        <taxon>Alphaproteobacteria</taxon>
        <taxon>Hyphomicrobiales</taxon>
        <taxon>Methylobacteriaceae</taxon>
        <taxon>Methylorubrum</taxon>
    </lineage>
</organism>
<feature type="signal peptide" evidence="2">
    <location>
        <begin position="1"/>
        <end position="27"/>
    </location>
</feature>
<accession>A0A1I4DMT0</accession>
<evidence type="ECO:0000313" key="3">
    <source>
        <dbReference type="EMBL" id="SFK93281.1"/>
    </source>
</evidence>
<proteinExistence type="predicted"/>
<name>A0A1I4DMT0_9HYPH</name>
<gene>
    <name evidence="3" type="ORF">SAMN04488125_10651</name>
</gene>
<evidence type="ECO:0000256" key="1">
    <source>
        <dbReference type="SAM" id="MobiDB-lite"/>
    </source>
</evidence>
<dbReference type="EMBL" id="FOSV01000006">
    <property type="protein sequence ID" value="SFK93281.1"/>
    <property type="molecule type" value="Genomic_DNA"/>
</dbReference>
<dbReference type="Proteomes" id="UP000198804">
    <property type="component" value="Unassembled WGS sequence"/>
</dbReference>
<protein>
    <submittedName>
        <fullName evidence="3">Uncharacterized protein</fullName>
    </submittedName>
</protein>